<keyword evidence="3" id="KW-1185">Reference proteome</keyword>
<proteinExistence type="predicted"/>
<protein>
    <submittedName>
        <fullName evidence="2">Uncharacterized protein</fullName>
    </submittedName>
</protein>
<accession>F8C175</accession>
<evidence type="ECO:0000256" key="1">
    <source>
        <dbReference type="SAM" id="MobiDB-lite"/>
    </source>
</evidence>
<feature type="region of interest" description="Disordered" evidence="1">
    <location>
        <begin position="82"/>
        <end position="108"/>
    </location>
</feature>
<reference evidence="2 3" key="2">
    <citation type="journal article" date="2011" name="J. Bacteriol.">
        <title>Complete genome sequences of the chemolithoautotrophic Oligotropha carboxidovorans strains OM4 and OM5.</title>
        <authorList>
            <person name="Volland S."/>
            <person name="Rachinger M."/>
            <person name="Strittmatter A."/>
            <person name="Daniel R."/>
            <person name="Gottschalk G."/>
            <person name="Meyer O."/>
        </authorList>
    </citation>
    <scope>NUCLEOTIDE SEQUENCE [LARGE SCALE GENOMIC DNA]</scope>
    <source>
        <strain evidence="3">ATCC 49405 / DSM 1227 / KCTC 32145 / OM5</strain>
    </source>
</reference>
<dbReference type="AlphaFoldDB" id="F8C175"/>
<evidence type="ECO:0000313" key="3">
    <source>
        <dbReference type="Proteomes" id="UP000007730"/>
    </source>
</evidence>
<dbReference type="HOGENOM" id="CLU_2194261_0_0_5"/>
<organism evidence="2 3">
    <name type="scientific">Afipia carboxidovorans (strain ATCC 49405 / DSM 1227 / KCTC 32145 / OM5)</name>
    <name type="common">Oligotropha carboxidovorans</name>
    <dbReference type="NCBI Taxonomy" id="504832"/>
    <lineage>
        <taxon>Bacteria</taxon>
        <taxon>Pseudomonadati</taxon>
        <taxon>Pseudomonadota</taxon>
        <taxon>Alphaproteobacteria</taxon>
        <taxon>Hyphomicrobiales</taxon>
        <taxon>Nitrobacteraceae</taxon>
        <taxon>Afipia</taxon>
    </lineage>
</organism>
<geneLocation type="plasmid" evidence="2 3">
    <name>pHCG3</name>
</geneLocation>
<dbReference type="Proteomes" id="UP000007730">
    <property type="component" value="Plasmid pHCG3"/>
</dbReference>
<name>F8C175_AFIC5</name>
<dbReference type="EMBL" id="CP002827">
    <property type="protein sequence ID" value="AEI08185.1"/>
    <property type="molecule type" value="Genomic_DNA"/>
</dbReference>
<dbReference type="KEGG" id="ocg:OCA5_pHCG301140"/>
<reference evidence="2 3" key="1">
    <citation type="journal article" date="2003" name="Gene">
        <title>Complete nucleotide sequence of the circular megaplasmid pHCG3 of Oligotropha carboxidovorans: function in the chemolithoautotrophic utilization of CO, H(2) and CO(2).</title>
        <authorList>
            <person name="Fuhrmann S."/>
            <person name="Ferner M."/>
            <person name="Jeffke T."/>
            <person name="Henne A."/>
            <person name="Gottschalk G."/>
            <person name="Meyer O."/>
        </authorList>
    </citation>
    <scope>NUCLEOTIDE SEQUENCE [LARGE SCALE GENOMIC DNA]</scope>
    <source>
        <strain evidence="3">ATCC 49405 / DSM 1227 / KCTC 32145 / OM5</strain>
        <plasmid evidence="2">pHCG3</plasmid>
    </source>
</reference>
<evidence type="ECO:0000313" key="2">
    <source>
        <dbReference type="EMBL" id="AEI08185.1"/>
    </source>
</evidence>
<gene>
    <name evidence="2" type="ordered locus">OCA5_pHCG301140</name>
</gene>
<sequence>MAVCISPVLTASRTCCPKYADASQGCELANVSFDFSAGTCRRKHALFASTAIAALLLLPSPLWAGPNGGTVVDGAATISQAGPATNINQSTNKASSTGRASLSVRTRA</sequence>
<keyword evidence="2" id="KW-0614">Plasmid</keyword>